<dbReference type="InterPro" id="IPR027417">
    <property type="entry name" value="P-loop_NTPase"/>
</dbReference>
<keyword evidence="5" id="KW-1133">Transmembrane helix</keyword>
<dbReference type="CDD" id="cd00882">
    <property type="entry name" value="Ras_like_GTPase"/>
    <property type="match status" value="1"/>
</dbReference>
<name>A0A9P1C4M0_9DINO</name>
<evidence type="ECO:0000256" key="3">
    <source>
        <dbReference type="ARBA" id="ARBA00022737"/>
    </source>
</evidence>
<protein>
    <submittedName>
        <fullName evidence="6">Uncharacterized protein</fullName>
    </submittedName>
</protein>
<accession>A0A9P1C4M0</accession>
<dbReference type="GO" id="GO:0005634">
    <property type="term" value="C:nucleus"/>
    <property type="evidence" value="ECO:0007669"/>
    <property type="project" value="TreeGrafter"/>
</dbReference>
<sequence length="1928" mass="210478">MAFETDTPLYPLIFSRCLLVSTVLFSFSALLASCCYMVIDYTRRLAIEKSLVMGMALQVPLDKVQGSWLGLMTILLACMNMIILLADLCWSMLQAKELKWEELSAELVARVAPLLFYMVNLRDIARSPKISWFRIQGFMQNPCSVKQLFEALPERSDTLADEQLRRGMTCVLAYFGRCWKAVRGRFRPPENPEPLVLEMRSLDAGTGIPSETRASSMQSGQSGTTLSANELQRTRTFEKVFGTDAPHLVYHFPALASDRPGAMVFHTCVCVLFVVAMVIGGLNIVPHLYRDAFVPQVLDVDIIGATGSRCYNSPSFVEGVECWIVPEMGKKEVTLIWKPDPTLASTFYLCPLDNCNRAAPILIENHLGRAHEAIVKMALNSTAFGQRSSFRMRGFFERTVGIAVVSLSHLLVTVGDHTEDGLHTVFRRAQIFQESDGSQRQTQEINFHLAANWRLFHLKASGEATLRLLDKRLRTTEMRSLGCADPMCGDNYCSLRCYRLDPMVCKGSCDIYLDITLQPRLKARAPTLSPEDEHGPRLTQQIGVKIRDLDGYYLQALLDKQNQVERHMQGSTPSLLNLALERRNQLLEKAFEESKVGHGKGPWTKRLLLIGLTGAGKSSACFFLLNQSSCKFSNSAESHTKQVIEVTGQAFGDPRATMPRLKIFDIPGFADTKGTESDQKQWEDTVTQLRNQTGEDLLLDGILWVVNGAIRRQLDLRRQMLRQYRRTFGPAFYDHLRIIINFVPMIDHLSTDDLLKKWMSEFRSFMLKEEKDLLGKDWEPLKARVEKAIEKKLSIHVVNLNPMYLATQRLSVPLSAPLVQEMPPFSSPVNLPDLLKLVQDLRDQAHPPMNLSAGYVRLGVGEVNASASRLELRVPPNGSTVVEATIVGRFLGSGDGLLAQPGDKDCGSAASESYFLQRDGNDGRDGPDQTHHTFRVNLPSEVLAWESVKFCFCEAPGCDQISRHWQDAGTMPFILGAGTGNLAEFCGRCLLHSNEVCVGAYSQTRVQSLATFLESPVALVRQFGSVSIGRQDMHMAKCGTPCPAGVAGEIRWSNSLQRYSGSCIPVMCPQNSSSSGKFLSEGCTCNEGFEGEIRPEVGPPYYSGGCRARSCPANSTGEAPNCRCLPGFNPTIKRTAIGLMLLLACESVACPVFSIGIDVPSGCSCSRGLHGEIVAEAWVPFYSGNCGEAANTVTGPPCSRHSFPISESLCQCSPGYQRAGNNMQTQVAQDAPLTEGPDTSCVAAPCPPHSIGESVAAGCDCEPGYSGIITAKSLAPNIRGSPWIGRCRARVCPASTRGDNLTSGCVCLPNSVGQIIATAVPPDFFTGSCTEDAKRFAPHTFGGNAVEILAQALVGCPVTVLDLADSSIDDREVRTLATCLPGSHLKHLDLSDNPMIKVAGAFSIAEFGGGLESLSLQNTALSGTALTGITDTLPVSALQHLNLRSACPFVSASGHSPWMQSLRNALPRSKLQFLDLGKNLLRSQEVVQFAPGLAGSQLNELRLDGNKLGNTGVMALARHIRNCPLRSLDLSKNRITDVGVGALANALPASKLQVLDLSSQFIGDKGAGALAEALLKGSRLYDLRLHGNDVHLAGATSLAAALSTGVPLKRLSLTINLPSNGALEALANALPKSQLLSLELKILSVQCGGVAALAKELPRSQLQSLRLNLPLNERSCAEEITAFAKAVPSSKLTNLNTQWSKVIRVGGAQALEAALQKLHWFDMSSLNAEQLKLAANVLPNSSVTRLTRDISMQTPGAIEAISQILEDSQTKIEELDLGVQGDLLASEVLALLTALPRSKLTTLAMPRADNSEKPKDGVDLGIYLSWVKSEFDIENACLELPFTLLVLVSFSEICCLTRQEFVPMPTPSWSLPGWHDPITGQLQSPKHRGLRRRLGFLPLVARHVWPFSEDLQLANFTLMAWSQTRRDR</sequence>
<keyword evidence="1" id="KW-0343">GTPase activation</keyword>
<keyword evidence="8" id="KW-1185">Reference proteome</keyword>
<dbReference type="GO" id="GO:0031267">
    <property type="term" value="F:small GTPase binding"/>
    <property type="evidence" value="ECO:0007669"/>
    <property type="project" value="TreeGrafter"/>
</dbReference>
<dbReference type="EMBL" id="CAMXCT020000941">
    <property type="protein sequence ID" value="CAL1138350.1"/>
    <property type="molecule type" value="Genomic_DNA"/>
</dbReference>
<keyword evidence="2" id="KW-0433">Leucine-rich repeat</keyword>
<evidence type="ECO:0000313" key="6">
    <source>
        <dbReference type="EMBL" id="CAI3984975.1"/>
    </source>
</evidence>
<evidence type="ECO:0000313" key="7">
    <source>
        <dbReference type="EMBL" id="CAL1138350.1"/>
    </source>
</evidence>
<dbReference type="GO" id="GO:0006913">
    <property type="term" value="P:nucleocytoplasmic transport"/>
    <property type="evidence" value="ECO:0007669"/>
    <property type="project" value="TreeGrafter"/>
</dbReference>
<evidence type="ECO:0000256" key="1">
    <source>
        <dbReference type="ARBA" id="ARBA00022468"/>
    </source>
</evidence>
<reference evidence="7" key="2">
    <citation type="submission" date="2024-04" db="EMBL/GenBank/DDBJ databases">
        <authorList>
            <person name="Chen Y."/>
            <person name="Shah S."/>
            <person name="Dougan E. K."/>
            <person name="Thang M."/>
            <person name="Chan C."/>
        </authorList>
    </citation>
    <scope>NUCLEOTIDE SEQUENCE [LARGE SCALE GENOMIC DNA]</scope>
</reference>
<dbReference type="InterPro" id="IPR027038">
    <property type="entry name" value="RanGap"/>
</dbReference>
<dbReference type="Gene3D" id="3.80.10.10">
    <property type="entry name" value="Ribonuclease Inhibitor"/>
    <property type="match status" value="2"/>
</dbReference>
<feature type="transmembrane region" description="Helical" evidence="5">
    <location>
        <begin position="12"/>
        <end position="39"/>
    </location>
</feature>
<evidence type="ECO:0000256" key="5">
    <source>
        <dbReference type="SAM" id="Phobius"/>
    </source>
</evidence>
<dbReference type="EMBL" id="CAMXCT030000941">
    <property type="protein sequence ID" value="CAL4772287.1"/>
    <property type="molecule type" value="Genomic_DNA"/>
</dbReference>
<dbReference type="InterPro" id="IPR001611">
    <property type="entry name" value="Leu-rich_rpt"/>
</dbReference>
<dbReference type="GO" id="GO:0005829">
    <property type="term" value="C:cytosol"/>
    <property type="evidence" value="ECO:0007669"/>
    <property type="project" value="TreeGrafter"/>
</dbReference>
<gene>
    <name evidence="6" type="ORF">C1SCF055_LOCUS12466</name>
</gene>
<dbReference type="InterPro" id="IPR032675">
    <property type="entry name" value="LRR_dom_sf"/>
</dbReference>
<comment type="caution">
    <text evidence="6">The sequence shown here is derived from an EMBL/GenBank/DDBJ whole genome shotgun (WGS) entry which is preliminary data.</text>
</comment>
<dbReference type="PANTHER" id="PTHR24113">
    <property type="entry name" value="RAN GTPASE-ACTIVATING PROTEIN 1"/>
    <property type="match status" value="1"/>
</dbReference>
<keyword evidence="5" id="KW-0472">Membrane</keyword>
<dbReference type="SUPFAM" id="SSF52540">
    <property type="entry name" value="P-loop containing nucleoside triphosphate hydrolases"/>
    <property type="match status" value="1"/>
</dbReference>
<keyword evidence="3" id="KW-0677">Repeat</keyword>
<evidence type="ECO:0000256" key="2">
    <source>
        <dbReference type="ARBA" id="ARBA00022614"/>
    </source>
</evidence>
<feature type="region of interest" description="Disordered" evidence="4">
    <location>
        <begin position="208"/>
        <end position="228"/>
    </location>
</feature>
<dbReference type="OrthoDB" id="421439at2759"/>
<evidence type="ECO:0000256" key="4">
    <source>
        <dbReference type="SAM" id="MobiDB-lite"/>
    </source>
</evidence>
<proteinExistence type="predicted"/>
<dbReference type="SMART" id="SM00368">
    <property type="entry name" value="LRR_RI"/>
    <property type="match status" value="5"/>
</dbReference>
<dbReference type="Gene3D" id="3.40.50.300">
    <property type="entry name" value="P-loop containing nucleotide triphosphate hydrolases"/>
    <property type="match status" value="1"/>
</dbReference>
<feature type="transmembrane region" description="Helical" evidence="5">
    <location>
        <begin position="263"/>
        <end position="285"/>
    </location>
</feature>
<organism evidence="6">
    <name type="scientific">Cladocopium goreaui</name>
    <dbReference type="NCBI Taxonomy" id="2562237"/>
    <lineage>
        <taxon>Eukaryota</taxon>
        <taxon>Sar</taxon>
        <taxon>Alveolata</taxon>
        <taxon>Dinophyceae</taxon>
        <taxon>Suessiales</taxon>
        <taxon>Symbiodiniaceae</taxon>
        <taxon>Cladocopium</taxon>
    </lineage>
</organism>
<keyword evidence="5" id="KW-0812">Transmembrane</keyword>
<dbReference type="EMBL" id="CAMXCT010000941">
    <property type="protein sequence ID" value="CAI3984975.1"/>
    <property type="molecule type" value="Genomic_DNA"/>
</dbReference>
<dbReference type="Pfam" id="PF13516">
    <property type="entry name" value="LRR_6"/>
    <property type="match status" value="3"/>
</dbReference>
<dbReference type="GO" id="GO:0005096">
    <property type="term" value="F:GTPase activator activity"/>
    <property type="evidence" value="ECO:0007669"/>
    <property type="project" value="UniProtKB-KW"/>
</dbReference>
<reference evidence="6" key="1">
    <citation type="submission" date="2022-10" db="EMBL/GenBank/DDBJ databases">
        <authorList>
            <person name="Chen Y."/>
            <person name="Dougan E. K."/>
            <person name="Chan C."/>
            <person name="Rhodes N."/>
            <person name="Thang M."/>
        </authorList>
    </citation>
    <scope>NUCLEOTIDE SEQUENCE</scope>
</reference>
<feature type="compositionally biased region" description="Polar residues" evidence="4">
    <location>
        <begin position="212"/>
        <end position="228"/>
    </location>
</feature>
<feature type="transmembrane region" description="Helical" evidence="5">
    <location>
        <begin position="68"/>
        <end position="93"/>
    </location>
</feature>
<evidence type="ECO:0000313" key="8">
    <source>
        <dbReference type="Proteomes" id="UP001152797"/>
    </source>
</evidence>
<dbReference type="SUPFAM" id="SSF52047">
    <property type="entry name" value="RNI-like"/>
    <property type="match status" value="1"/>
</dbReference>
<dbReference type="PANTHER" id="PTHR24113:SF12">
    <property type="entry name" value="RAN GTPASE-ACTIVATING PROTEIN 1"/>
    <property type="match status" value="1"/>
</dbReference>
<dbReference type="GO" id="GO:0048471">
    <property type="term" value="C:perinuclear region of cytoplasm"/>
    <property type="evidence" value="ECO:0007669"/>
    <property type="project" value="TreeGrafter"/>
</dbReference>
<dbReference type="Proteomes" id="UP001152797">
    <property type="component" value="Unassembled WGS sequence"/>
</dbReference>